<evidence type="ECO:0000256" key="2">
    <source>
        <dbReference type="ARBA" id="ARBA00005336"/>
    </source>
</evidence>
<feature type="chain" id="PRO_5015102181" description="beta-glucosidase" evidence="7">
    <location>
        <begin position="28"/>
        <end position="803"/>
    </location>
</feature>
<dbReference type="Gene3D" id="3.40.50.1700">
    <property type="entry name" value="Glycoside hydrolase family 3 C-terminal domain"/>
    <property type="match status" value="1"/>
</dbReference>
<feature type="domain" description="Fibronectin type III-like" evidence="8">
    <location>
        <begin position="680"/>
        <end position="754"/>
    </location>
</feature>
<dbReference type="Pfam" id="PF14310">
    <property type="entry name" value="Fn3-like"/>
    <property type="match status" value="1"/>
</dbReference>
<dbReference type="AlphaFoldDB" id="V9E2A2"/>
<accession>V9E2A2</accession>
<evidence type="ECO:0000256" key="7">
    <source>
        <dbReference type="SAM" id="SignalP"/>
    </source>
</evidence>
<dbReference type="InterPro" id="IPR051915">
    <property type="entry name" value="Cellulose_Degrad_GH3"/>
</dbReference>
<organism evidence="9 10">
    <name type="scientific">Phytophthora nicotianae P1569</name>
    <dbReference type="NCBI Taxonomy" id="1317065"/>
    <lineage>
        <taxon>Eukaryota</taxon>
        <taxon>Sar</taxon>
        <taxon>Stramenopiles</taxon>
        <taxon>Oomycota</taxon>
        <taxon>Peronosporomycetes</taxon>
        <taxon>Peronosporales</taxon>
        <taxon>Peronosporaceae</taxon>
        <taxon>Phytophthora</taxon>
    </lineage>
</organism>
<dbReference type="FunFam" id="3.20.20.300:FF:000007">
    <property type="entry name" value="Lysosomal beta glucosidase"/>
    <property type="match status" value="1"/>
</dbReference>
<dbReference type="PANTHER" id="PTHR30620">
    <property type="entry name" value="PERIPLASMIC BETA-GLUCOSIDASE-RELATED"/>
    <property type="match status" value="1"/>
</dbReference>
<dbReference type="InterPro" id="IPR036881">
    <property type="entry name" value="Glyco_hydro_3_C_sf"/>
</dbReference>
<dbReference type="Pfam" id="PF00933">
    <property type="entry name" value="Glyco_hydro_3"/>
    <property type="match status" value="1"/>
</dbReference>
<dbReference type="GO" id="GO:0009251">
    <property type="term" value="P:glucan catabolic process"/>
    <property type="evidence" value="ECO:0007669"/>
    <property type="project" value="TreeGrafter"/>
</dbReference>
<dbReference type="EMBL" id="ANIZ01003593">
    <property type="protein sequence ID" value="ETI32678.1"/>
    <property type="molecule type" value="Genomic_DNA"/>
</dbReference>
<evidence type="ECO:0000313" key="10">
    <source>
        <dbReference type="Proteomes" id="UP000018721"/>
    </source>
</evidence>
<dbReference type="OrthoDB" id="416222at2759"/>
<dbReference type="Pfam" id="PF01915">
    <property type="entry name" value="Glyco_hydro_3_C"/>
    <property type="match status" value="1"/>
</dbReference>
<dbReference type="InterPro" id="IPR036962">
    <property type="entry name" value="Glyco_hydro_3_N_sf"/>
</dbReference>
<dbReference type="SUPFAM" id="SSF52279">
    <property type="entry name" value="Beta-D-glucan exohydrolase, C-terminal domain"/>
    <property type="match status" value="1"/>
</dbReference>
<comment type="catalytic activity">
    <reaction evidence="1">
        <text>Hydrolysis of terminal, non-reducing beta-D-glucosyl residues with release of beta-D-glucose.</text>
        <dbReference type="EC" id="3.2.1.21"/>
    </reaction>
</comment>
<evidence type="ECO:0000259" key="8">
    <source>
        <dbReference type="SMART" id="SM01217"/>
    </source>
</evidence>
<keyword evidence="10" id="KW-1185">Reference proteome</keyword>
<dbReference type="FunFam" id="2.60.40.10:FF:000731">
    <property type="entry name" value="Lysosomal beta glucosidase"/>
    <property type="match status" value="1"/>
</dbReference>
<reference evidence="9 10" key="1">
    <citation type="submission" date="2013-11" db="EMBL/GenBank/DDBJ databases">
        <title>The Genome Sequence of Phytophthora parasitica P1569.</title>
        <authorList>
            <consortium name="The Broad Institute Genomics Platform"/>
            <person name="Russ C."/>
            <person name="Tyler B."/>
            <person name="Panabieres F."/>
            <person name="Shan W."/>
            <person name="Tripathy S."/>
            <person name="Grunwald N."/>
            <person name="Machado M."/>
            <person name="Johnson C.S."/>
            <person name="Arredondo F."/>
            <person name="Hong C."/>
            <person name="Coffey M."/>
            <person name="Young S.K."/>
            <person name="Zeng Q."/>
            <person name="Gargeya S."/>
            <person name="Fitzgerald M."/>
            <person name="Abouelleil A."/>
            <person name="Alvarado L."/>
            <person name="Chapman S.B."/>
            <person name="Gainer-Dewar J."/>
            <person name="Goldberg J."/>
            <person name="Griggs A."/>
            <person name="Gujja S."/>
            <person name="Hansen M."/>
            <person name="Howarth C."/>
            <person name="Imamovic A."/>
            <person name="Ireland A."/>
            <person name="Larimer J."/>
            <person name="McCowan C."/>
            <person name="Murphy C."/>
            <person name="Pearson M."/>
            <person name="Poon T.W."/>
            <person name="Priest M."/>
            <person name="Roberts A."/>
            <person name="Saif S."/>
            <person name="Shea T."/>
            <person name="Sykes S."/>
            <person name="Wortman J."/>
            <person name="Nusbaum C."/>
            <person name="Birren B."/>
        </authorList>
    </citation>
    <scope>NUCLEOTIDE SEQUENCE [LARGE SCALE GENOMIC DNA]</scope>
    <source>
        <strain evidence="9 10">P1569</strain>
    </source>
</reference>
<evidence type="ECO:0000256" key="1">
    <source>
        <dbReference type="ARBA" id="ARBA00000448"/>
    </source>
</evidence>
<gene>
    <name evidence="9" type="ORF">F443_20560</name>
</gene>
<dbReference type="EC" id="3.2.1.21" evidence="3"/>
<dbReference type="InterPro" id="IPR001764">
    <property type="entry name" value="Glyco_hydro_3_N"/>
</dbReference>
<dbReference type="InterPro" id="IPR026891">
    <property type="entry name" value="Fn3-like"/>
</dbReference>
<dbReference type="Gene3D" id="2.60.40.10">
    <property type="entry name" value="Immunoglobulins"/>
    <property type="match status" value="1"/>
</dbReference>
<comment type="similarity">
    <text evidence="2">Belongs to the glycosyl hydrolase 3 family.</text>
</comment>
<dbReference type="SMART" id="SM01217">
    <property type="entry name" value="Fn3_like"/>
    <property type="match status" value="1"/>
</dbReference>
<keyword evidence="6" id="KW-0326">Glycosidase</keyword>
<dbReference type="PANTHER" id="PTHR30620:SF16">
    <property type="entry name" value="LYSOSOMAL BETA GLUCOSIDASE"/>
    <property type="match status" value="1"/>
</dbReference>
<dbReference type="InterPro" id="IPR017853">
    <property type="entry name" value="GH"/>
</dbReference>
<proteinExistence type="inferred from homology"/>
<protein>
    <recommendedName>
        <fullName evidence="3">beta-glucosidase</fullName>
        <ecNumber evidence="3">3.2.1.21</ecNumber>
    </recommendedName>
</protein>
<sequence>MLKSWFAAVLCTALGLAAQQGTPLVSADQWDERADAIVATFTDDDIIGQMTQIDINQLLTEDNKVDDDKVRAYAKMRVGSYLTSPFNNGPVNGTYMWTADEWREVITRIQEITMEENGGHPMVYGVDSVHGAIFVKDAVLFGQQINGGASFNPDLVYEQGRITGRDTEASGVPWVFGPILGISRNPLWARTFETFSEDPHINSVMGDAIIRGLQSNNHTAACMKHWIVYPKTPSGHDKDAVTVSDYDMMNYFFPPFKAAVDAGVISTMENYISINGVPTVSNAKLMNALLRDDLGFDGMMVTDYAEINQLTDFHRTARNETEATRISLTRASVDMSMVAQDTSFYNGTKALLEQSPQFRERLRESARRVVKMKLKLGLYETPVPGEENLALIGNDDDISAALELARESIVLLQNNDSTLPIKEDASVFLTGFTADNIGRMCGGWTIAWQGYSDQDHLLTKGITVKSAMETLVGNDSFSFFNGLHPNGSYTEADLATAKELASKAEYTIAVIGEDTYAEKPGDIDDLALPAGQIEYVKELASTGTKVILVLFEGHPRLLGDLPENVHAVVNGLLACELGGQAMAEIIYGKVNPSGRMPITYPKDQANIQMTYNHPVTSMCQTQESDGAYYCENQWDFGAGLSYTEFTYSEVRLSRNVVTSSAEDVVVSVDVTNSGSVAGKETVMLFLIQPYNSLNVPEMKQLKKFSKISLEPGQTQNVNFTLTADDWSVYYPQVGHGLKKVAEDCDYVVAIKPETDCDVYNETAVANPLCATFSLNTGEYPFGTFEEPCALLQLVDLRGPKRMS</sequence>
<name>V9E2A2_PHYNI</name>
<evidence type="ECO:0000256" key="5">
    <source>
        <dbReference type="ARBA" id="ARBA00022801"/>
    </source>
</evidence>
<keyword evidence="4 7" id="KW-0732">Signal</keyword>
<dbReference type="InterPro" id="IPR013783">
    <property type="entry name" value="Ig-like_fold"/>
</dbReference>
<dbReference type="FunFam" id="3.40.50.1700:FF:000006">
    <property type="entry name" value="Lysosomal beta glucosidase"/>
    <property type="match status" value="1"/>
</dbReference>
<feature type="signal peptide" evidence="7">
    <location>
        <begin position="1"/>
        <end position="27"/>
    </location>
</feature>
<evidence type="ECO:0000256" key="4">
    <source>
        <dbReference type="ARBA" id="ARBA00022729"/>
    </source>
</evidence>
<dbReference type="EMBL" id="ANIZ01003593">
    <property type="protein sequence ID" value="ETI32679.1"/>
    <property type="molecule type" value="Genomic_DNA"/>
</dbReference>
<dbReference type="PRINTS" id="PR00133">
    <property type="entry name" value="GLHYDRLASE3"/>
</dbReference>
<dbReference type="SUPFAM" id="SSF51445">
    <property type="entry name" value="(Trans)glycosidases"/>
    <property type="match status" value="1"/>
</dbReference>
<dbReference type="Gene3D" id="3.20.20.300">
    <property type="entry name" value="Glycoside hydrolase, family 3, N-terminal domain"/>
    <property type="match status" value="1"/>
</dbReference>
<keyword evidence="5" id="KW-0378">Hydrolase</keyword>
<dbReference type="Proteomes" id="UP000018721">
    <property type="component" value="Unassembled WGS sequence"/>
</dbReference>
<dbReference type="GO" id="GO:0008422">
    <property type="term" value="F:beta-glucosidase activity"/>
    <property type="evidence" value="ECO:0007669"/>
    <property type="project" value="UniProtKB-EC"/>
</dbReference>
<dbReference type="eggNOG" id="ENOG502QQ55">
    <property type="taxonomic scope" value="Eukaryota"/>
</dbReference>
<evidence type="ECO:0000256" key="6">
    <source>
        <dbReference type="ARBA" id="ARBA00023295"/>
    </source>
</evidence>
<dbReference type="InterPro" id="IPR002772">
    <property type="entry name" value="Glyco_hydro_3_C"/>
</dbReference>
<evidence type="ECO:0000313" key="9">
    <source>
        <dbReference type="EMBL" id="ETI32678.1"/>
    </source>
</evidence>
<comment type="caution">
    <text evidence="9">The sequence shown here is derived from an EMBL/GenBank/DDBJ whole genome shotgun (WGS) entry which is preliminary data.</text>
</comment>
<evidence type="ECO:0000256" key="3">
    <source>
        <dbReference type="ARBA" id="ARBA00012744"/>
    </source>
</evidence>